<dbReference type="Proteomes" id="UP000011602">
    <property type="component" value="Unassembled WGS sequence"/>
</dbReference>
<evidence type="ECO:0000256" key="1">
    <source>
        <dbReference type="ARBA" id="ARBA00006432"/>
    </source>
</evidence>
<dbReference type="GO" id="GO:0006631">
    <property type="term" value="P:fatty acid metabolic process"/>
    <property type="evidence" value="ECO:0007669"/>
    <property type="project" value="UniProtKB-KW"/>
</dbReference>
<comment type="caution">
    <text evidence="6">The sequence shown here is derived from an EMBL/GenBank/DDBJ whole genome shotgun (WGS) entry which is preliminary data.</text>
</comment>
<protein>
    <submittedName>
        <fullName evidence="6">Acid-CoA ligase</fullName>
    </submittedName>
</protein>
<evidence type="ECO:0000256" key="4">
    <source>
        <dbReference type="ARBA" id="ARBA00023098"/>
    </source>
</evidence>
<sequence length="226" mass="25754">MWPEAIETALERYENRYGTLREAWKDAGYWPETTFPERAFETIAENPEKRVIGPRRTETFEDLGTGEIHVSGPNAMVGYLDGNHDDDAFDGTWFATGDIGRLDGDGYLTITGRKKDVIVRGGENIPVKEVEDVLYEHPSVDDIAIVAMPDEEMQEKGCAYVRVDNGRSFSFGEMINHLDEYEMAKQKYPERLEIVDEFPRTGSGKIQKAELRERIAETLGMKPVRR</sequence>
<keyword evidence="7" id="KW-1185">Reference proteome</keyword>
<accession>L9WKX3</accession>
<dbReference type="RefSeq" id="WP_007261121.1">
    <property type="nucleotide sequence ID" value="NZ_AOHZ01000088.1"/>
</dbReference>
<name>L9WKX3_9EURY</name>
<proteinExistence type="inferred from homology"/>
<keyword evidence="2 6" id="KW-0436">Ligase</keyword>
<keyword evidence="4" id="KW-0443">Lipid metabolism</keyword>
<dbReference type="InterPro" id="IPR025110">
    <property type="entry name" value="AMP-bd_C"/>
</dbReference>
<gene>
    <name evidence="6" type="ORF">C493_19326</name>
</gene>
<dbReference type="eggNOG" id="arCOG00856">
    <property type="taxonomic scope" value="Archaea"/>
</dbReference>
<dbReference type="AlphaFoldDB" id="L9WKX3"/>
<evidence type="ECO:0000256" key="3">
    <source>
        <dbReference type="ARBA" id="ARBA00022832"/>
    </source>
</evidence>
<keyword evidence="3" id="KW-0276">Fatty acid metabolism</keyword>
<feature type="domain" description="AMP-binding enzyme C-terminal" evidence="5">
    <location>
        <begin position="129"/>
        <end position="205"/>
    </location>
</feature>
<evidence type="ECO:0000313" key="6">
    <source>
        <dbReference type="EMBL" id="ELY50150.1"/>
    </source>
</evidence>
<dbReference type="FunFam" id="3.30.300.30:FF:000008">
    <property type="entry name" value="2,3-dihydroxybenzoate-AMP ligase"/>
    <property type="match status" value="1"/>
</dbReference>
<dbReference type="Gene3D" id="3.40.50.12780">
    <property type="entry name" value="N-terminal domain of ligase-like"/>
    <property type="match status" value="1"/>
</dbReference>
<dbReference type="Gene3D" id="3.30.300.30">
    <property type="match status" value="1"/>
</dbReference>
<dbReference type="InterPro" id="IPR045851">
    <property type="entry name" value="AMP-bd_C_sf"/>
</dbReference>
<dbReference type="OrthoDB" id="193284at2157"/>
<evidence type="ECO:0000256" key="2">
    <source>
        <dbReference type="ARBA" id="ARBA00022598"/>
    </source>
</evidence>
<dbReference type="Pfam" id="PF13193">
    <property type="entry name" value="AMP-binding_C"/>
    <property type="match status" value="1"/>
</dbReference>
<dbReference type="GO" id="GO:0016874">
    <property type="term" value="F:ligase activity"/>
    <property type="evidence" value="ECO:0007669"/>
    <property type="project" value="UniProtKB-KW"/>
</dbReference>
<comment type="similarity">
    <text evidence="1">Belongs to the ATP-dependent AMP-binding enzyme family.</text>
</comment>
<reference evidence="6 7" key="1">
    <citation type="journal article" date="2014" name="PLoS Genet.">
        <title>Phylogenetically driven sequencing of extremely halophilic archaea reveals strategies for static and dynamic osmo-response.</title>
        <authorList>
            <person name="Becker E.A."/>
            <person name="Seitzer P.M."/>
            <person name="Tritt A."/>
            <person name="Larsen D."/>
            <person name="Krusor M."/>
            <person name="Yao A.I."/>
            <person name="Wu D."/>
            <person name="Madern D."/>
            <person name="Eisen J.A."/>
            <person name="Darling A.E."/>
            <person name="Facciotti M.T."/>
        </authorList>
    </citation>
    <scope>NUCLEOTIDE SEQUENCE [LARGE SCALE GENOMIC DNA]</scope>
    <source>
        <strain evidence="6 7">JCM 12255</strain>
    </source>
</reference>
<dbReference type="PANTHER" id="PTHR43859">
    <property type="entry name" value="ACYL-ACTIVATING ENZYME"/>
    <property type="match status" value="1"/>
</dbReference>
<dbReference type="STRING" id="1227499.C493_19326"/>
<evidence type="ECO:0000259" key="5">
    <source>
        <dbReference type="Pfam" id="PF13193"/>
    </source>
</evidence>
<dbReference type="PANTHER" id="PTHR43859:SF4">
    <property type="entry name" value="BUTANOATE--COA LIGASE AAE1-RELATED"/>
    <property type="match status" value="1"/>
</dbReference>
<dbReference type="SUPFAM" id="SSF56801">
    <property type="entry name" value="Acetyl-CoA synthetase-like"/>
    <property type="match status" value="1"/>
</dbReference>
<dbReference type="EMBL" id="AOHZ01000088">
    <property type="protein sequence ID" value="ELY50150.1"/>
    <property type="molecule type" value="Genomic_DNA"/>
</dbReference>
<evidence type="ECO:0000313" key="7">
    <source>
        <dbReference type="Proteomes" id="UP000011602"/>
    </source>
</evidence>
<dbReference type="InterPro" id="IPR042099">
    <property type="entry name" value="ANL_N_sf"/>
</dbReference>
<organism evidence="6 7">
    <name type="scientific">Natronolimnohabitans innermongolicus JCM 12255</name>
    <dbReference type="NCBI Taxonomy" id="1227499"/>
    <lineage>
        <taxon>Archaea</taxon>
        <taxon>Methanobacteriati</taxon>
        <taxon>Methanobacteriota</taxon>
        <taxon>Stenosarchaea group</taxon>
        <taxon>Halobacteria</taxon>
        <taxon>Halobacteriales</taxon>
        <taxon>Natrialbaceae</taxon>
        <taxon>Natronolimnohabitans</taxon>
    </lineage>
</organism>
<dbReference type="PATRIC" id="fig|1227499.3.peg.3978"/>